<reference evidence="2" key="1">
    <citation type="journal article" date="2019" name="Int. J. Syst. Evol. Microbiol.">
        <title>The Global Catalogue of Microorganisms (GCM) 10K type strain sequencing project: providing services to taxonomists for standard genome sequencing and annotation.</title>
        <authorList>
            <consortium name="The Broad Institute Genomics Platform"/>
            <consortium name="The Broad Institute Genome Sequencing Center for Infectious Disease"/>
            <person name="Wu L."/>
            <person name="Ma J."/>
        </authorList>
    </citation>
    <scope>NUCLEOTIDE SEQUENCE [LARGE SCALE GENOMIC DNA]</scope>
    <source>
        <strain evidence="2">JCM 18054</strain>
    </source>
</reference>
<sequence>MVDYPVRTEVHIRQADRGRDGAVSTVGLARCLEDARLRIRMRRFEQLVLAGGFEPFQILLVSQAVDRLAPVGPRAHDVEVHTGVQRIGRSSFTYGQAVFHRGERVGSAEATVVLAGAGGPLPLPGELLADLGDLRLPEQPPMPRPDAERHRRGSYAHHYPLRARIGDVDSNQHVNYLALVTWYDEAVAAFTAEALGGVPDLPPLSYRIQYTGEVTYPGDYEIGLSVRGSGTDQVAYRLAVFRGGTALGVADAVGPRGELPDSALED</sequence>
<dbReference type="RefSeq" id="WP_346051369.1">
    <property type="nucleotide sequence ID" value="NZ_BAABIB010000005.1"/>
</dbReference>
<evidence type="ECO:0000313" key="2">
    <source>
        <dbReference type="Proteomes" id="UP001500192"/>
    </source>
</evidence>
<dbReference type="SUPFAM" id="SSF54637">
    <property type="entry name" value="Thioesterase/thiol ester dehydrase-isomerase"/>
    <property type="match status" value="2"/>
</dbReference>
<accession>A0ABP9PRX0</accession>
<evidence type="ECO:0008006" key="3">
    <source>
        <dbReference type="Google" id="ProtNLM"/>
    </source>
</evidence>
<organism evidence="1 2">
    <name type="scientific">Amycolatopsis dongchuanensis</name>
    <dbReference type="NCBI Taxonomy" id="1070866"/>
    <lineage>
        <taxon>Bacteria</taxon>
        <taxon>Bacillati</taxon>
        <taxon>Actinomycetota</taxon>
        <taxon>Actinomycetes</taxon>
        <taxon>Pseudonocardiales</taxon>
        <taxon>Pseudonocardiaceae</taxon>
        <taxon>Amycolatopsis</taxon>
    </lineage>
</organism>
<dbReference type="InterPro" id="IPR029069">
    <property type="entry name" value="HotDog_dom_sf"/>
</dbReference>
<comment type="caution">
    <text evidence="1">The sequence shown here is derived from an EMBL/GenBank/DDBJ whole genome shotgun (WGS) entry which is preliminary data.</text>
</comment>
<keyword evidence="2" id="KW-1185">Reference proteome</keyword>
<dbReference type="Gene3D" id="3.10.129.10">
    <property type="entry name" value="Hotdog Thioesterase"/>
    <property type="match status" value="2"/>
</dbReference>
<gene>
    <name evidence="1" type="ORF">GCM10023214_01170</name>
</gene>
<name>A0ABP9PRX0_9PSEU</name>
<dbReference type="Proteomes" id="UP001500192">
    <property type="component" value="Unassembled WGS sequence"/>
</dbReference>
<protein>
    <recommendedName>
        <fullName evidence="3">Acyl-CoA thioester hydrolase</fullName>
    </recommendedName>
</protein>
<evidence type="ECO:0000313" key="1">
    <source>
        <dbReference type="EMBL" id="GAA5151051.1"/>
    </source>
</evidence>
<dbReference type="EMBL" id="BAABIB010000005">
    <property type="protein sequence ID" value="GAA5151051.1"/>
    <property type="molecule type" value="Genomic_DNA"/>
</dbReference>
<proteinExistence type="predicted"/>